<name>A0A7J6H409_CANSA</name>
<dbReference type="InterPro" id="IPR053933">
    <property type="entry name" value="GeBP-like_C"/>
</dbReference>
<evidence type="ECO:0000313" key="6">
    <source>
        <dbReference type="Proteomes" id="UP000583929"/>
    </source>
</evidence>
<dbReference type="PANTHER" id="PTHR31662:SF33">
    <property type="entry name" value="DNA-BINDING STOREKEEPER PROTEIN TRANSCRIPTIONAL REGULATOR-LIKE PROTEIN"/>
    <property type="match status" value="1"/>
</dbReference>
<evidence type="ECO:0008006" key="7">
    <source>
        <dbReference type="Google" id="ProtNLM"/>
    </source>
</evidence>
<feature type="domain" description="Glabrous enhancer-binding protein-like C-terminal" evidence="4">
    <location>
        <begin position="262"/>
        <end position="317"/>
    </location>
</feature>
<dbReference type="InterPro" id="IPR007592">
    <property type="entry name" value="GEBP"/>
</dbReference>
<feature type="region of interest" description="Disordered" evidence="2">
    <location>
        <begin position="1"/>
        <end position="106"/>
    </location>
</feature>
<dbReference type="PANTHER" id="PTHR31662">
    <property type="entry name" value="BNAANNG10740D PROTEIN-RELATED"/>
    <property type="match status" value="1"/>
</dbReference>
<gene>
    <name evidence="5" type="ORF">G4B88_003426</name>
</gene>
<evidence type="ECO:0000256" key="2">
    <source>
        <dbReference type="SAM" id="MobiDB-lite"/>
    </source>
</evidence>
<dbReference type="Pfam" id="PF04504">
    <property type="entry name" value="GeBP-like_DBD"/>
    <property type="match status" value="1"/>
</dbReference>
<evidence type="ECO:0000259" key="3">
    <source>
        <dbReference type="Pfam" id="PF04504"/>
    </source>
</evidence>
<protein>
    <recommendedName>
        <fullName evidence="7">Transcription factor</fullName>
    </recommendedName>
</protein>
<comment type="similarity">
    <text evidence="1">Belongs to the GeBP family.</text>
</comment>
<comment type="caution">
    <text evidence="5">The sequence shown here is derived from an EMBL/GenBank/DDBJ whole genome shotgun (WGS) entry which is preliminary data.</text>
</comment>
<dbReference type="AlphaFoldDB" id="A0A7J6H409"/>
<evidence type="ECO:0000313" key="5">
    <source>
        <dbReference type="EMBL" id="KAF4389943.1"/>
    </source>
</evidence>
<dbReference type="GO" id="GO:0006355">
    <property type="term" value="P:regulation of DNA-templated transcription"/>
    <property type="evidence" value="ECO:0007669"/>
    <property type="project" value="InterPro"/>
</dbReference>
<dbReference type="Proteomes" id="UP000583929">
    <property type="component" value="Unassembled WGS sequence"/>
</dbReference>
<sequence length="326" mass="35885">MAPKRPSHLDDPPVASSSEAEEDSSSEEEEEEEEEEGASEEDEEQESQKSKTTPLTKAVPISTVRSSVKRPSNSEVKDSKRAKKKGSEPDGGSAIAEDESKKTGDESKKLFQRLWSEDDEIVILKGISDYAAKKGSIPSAADMHAFQDFIKKSLQIDFTKAQLSDKLRRLKKKYENNASRKKYNPTKLHEKEVFELSKKIWGGGEKLVVKAEQPKANGTGTARSSKALASPQNLSSPSLGPAEDLLSSPKLGLMEELLSSPSLGNFGLSEHILSKGLELVPESKRAELDAKWKKIHMAEMELFAKRSQLLADQTTLILEALKPADH</sequence>
<proteinExistence type="inferred from homology"/>
<organism evidence="5 6">
    <name type="scientific">Cannabis sativa</name>
    <name type="common">Hemp</name>
    <name type="synonym">Marijuana</name>
    <dbReference type="NCBI Taxonomy" id="3483"/>
    <lineage>
        <taxon>Eukaryota</taxon>
        <taxon>Viridiplantae</taxon>
        <taxon>Streptophyta</taxon>
        <taxon>Embryophyta</taxon>
        <taxon>Tracheophyta</taxon>
        <taxon>Spermatophyta</taxon>
        <taxon>Magnoliopsida</taxon>
        <taxon>eudicotyledons</taxon>
        <taxon>Gunneridae</taxon>
        <taxon>Pentapetalae</taxon>
        <taxon>rosids</taxon>
        <taxon>fabids</taxon>
        <taxon>Rosales</taxon>
        <taxon>Cannabaceae</taxon>
        <taxon>Cannabis</taxon>
    </lineage>
</organism>
<evidence type="ECO:0000259" key="4">
    <source>
        <dbReference type="Pfam" id="PF22757"/>
    </source>
</evidence>
<feature type="compositionally biased region" description="Polar residues" evidence="2">
    <location>
        <begin position="63"/>
        <end position="74"/>
    </location>
</feature>
<feature type="domain" description="Glabrous enhancer-binding protein-like DBD" evidence="3">
    <location>
        <begin position="111"/>
        <end position="202"/>
    </location>
</feature>
<feature type="compositionally biased region" description="Acidic residues" evidence="2">
    <location>
        <begin position="19"/>
        <end position="45"/>
    </location>
</feature>
<accession>A0A7J6H409</accession>
<dbReference type="EMBL" id="JAATIQ010000065">
    <property type="protein sequence ID" value="KAF4389943.1"/>
    <property type="molecule type" value="Genomic_DNA"/>
</dbReference>
<keyword evidence="6" id="KW-1185">Reference proteome</keyword>
<feature type="region of interest" description="Disordered" evidence="2">
    <location>
        <begin position="212"/>
        <end position="241"/>
    </location>
</feature>
<dbReference type="Pfam" id="PF22757">
    <property type="entry name" value="GeBP-like_C"/>
    <property type="match status" value="1"/>
</dbReference>
<evidence type="ECO:0000256" key="1">
    <source>
        <dbReference type="ARBA" id="ARBA00010820"/>
    </source>
</evidence>
<dbReference type="InterPro" id="IPR053932">
    <property type="entry name" value="GeBP-like_DBD"/>
</dbReference>
<reference evidence="5 6" key="1">
    <citation type="journal article" date="2020" name="bioRxiv">
        <title>Sequence and annotation of 42 cannabis genomes reveals extensive copy number variation in cannabinoid synthesis and pathogen resistance genes.</title>
        <authorList>
            <person name="Mckernan K.J."/>
            <person name="Helbert Y."/>
            <person name="Kane L.T."/>
            <person name="Ebling H."/>
            <person name="Zhang L."/>
            <person name="Liu B."/>
            <person name="Eaton Z."/>
            <person name="Mclaughlin S."/>
            <person name="Kingan S."/>
            <person name="Baybayan P."/>
            <person name="Concepcion G."/>
            <person name="Jordan M."/>
            <person name="Riva A."/>
            <person name="Barbazuk W."/>
            <person name="Harkins T."/>
        </authorList>
    </citation>
    <scope>NUCLEOTIDE SEQUENCE [LARGE SCALE GENOMIC DNA]</scope>
    <source>
        <strain evidence="6">cv. Jamaican Lion 4</strain>
        <tissue evidence="5">Leaf</tissue>
    </source>
</reference>
<dbReference type="GO" id="GO:0005634">
    <property type="term" value="C:nucleus"/>
    <property type="evidence" value="ECO:0007669"/>
    <property type="project" value="TreeGrafter"/>
</dbReference>